<organism evidence="2 3">
    <name type="scientific">Chrysosporum bergii ANA360D</name>
    <dbReference type="NCBI Taxonomy" id="617107"/>
    <lineage>
        <taxon>Bacteria</taxon>
        <taxon>Bacillati</taxon>
        <taxon>Cyanobacteriota</taxon>
        <taxon>Cyanophyceae</taxon>
        <taxon>Nostocales</taxon>
        <taxon>Nodulariaceae</taxon>
        <taxon>Chrysosporum</taxon>
    </lineage>
</organism>
<dbReference type="RefSeq" id="WP_280655475.1">
    <property type="nucleotide sequence ID" value="NZ_JANQDH010000091.1"/>
</dbReference>
<protein>
    <submittedName>
        <fullName evidence="2">Uncharacterized protein</fullName>
    </submittedName>
</protein>
<gene>
    <name evidence="2" type="ORF">NWP17_13805</name>
</gene>
<evidence type="ECO:0000313" key="2">
    <source>
        <dbReference type="EMBL" id="MDH6061499.1"/>
    </source>
</evidence>
<reference evidence="2 3" key="1">
    <citation type="journal article" date="2023" name="J. Phycol.">
        <title>Chrysosporum ovalisporum is synonymous with the true-branching cyanobacterium Umezakia natans (Nostocales/Aphanizomenonaceae).</title>
        <authorList>
            <person name="McGregor G.B."/>
            <person name="Sendall B.C."/>
            <person name="Niiyama Y."/>
            <person name="Tuji A."/>
            <person name="Willis A."/>
        </authorList>
    </citation>
    <scope>NUCLEOTIDE SEQUENCE [LARGE SCALE GENOMIC DNA]</scope>
    <source>
        <strain evidence="2 3">ANA360D</strain>
    </source>
</reference>
<name>A0AA43KCG3_9CYAN</name>
<keyword evidence="1" id="KW-1133">Transmembrane helix</keyword>
<sequence length="53" mass="5801">MVGEYVKGENNWTGLVGWGVTAAIAGSLGSLFGLFFGLFWALYCDRLVLQPQF</sequence>
<evidence type="ECO:0000313" key="3">
    <source>
        <dbReference type="Proteomes" id="UP001159387"/>
    </source>
</evidence>
<feature type="transmembrane region" description="Helical" evidence="1">
    <location>
        <begin position="20"/>
        <end position="43"/>
    </location>
</feature>
<dbReference type="AlphaFoldDB" id="A0AA43KCG3"/>
<evidence type="ECO:0000256" key="1">
    <source>
        <dbReference type="SAM" id="Phobius"/>
    </source>
</evidence>
<comment type="caution">
    <text evidence="2">The sequence shown here is derived from an EMBL/GenBank/DDBJ whole genome shotgun (WGS) entry which is preliminary data.</text>
</comment>
<accession>A0AA43KCG3</accession>
<keyword evidence="3" id="KW-1185">Reference proteome</keyword>
<dbReference type="EMBL" id="JANQDH010000091">
    <property type="protein sequence ID" value="MDH6061499.1"/>
    <property type="molecule type" value="Genomic_DNA"/>
</dbReference>
<dbReference type="Proteomes" id="UP001159387">
    <property type="component" value="Unassembled WGS sequence"/>
</dbReference>
<keyword evidence="1" id="KW-0812">Transmembrane</keyword>
<proteinExistence type="predicted"/>
<keyword evidence="1" id="KW-0472">Membrane</keyword>